<dbReference type="PATRIC" id="fig|1513271.3.peg.1334"/>
<comment type="subcellular location">
    <subcellularLocation>
        <location evidence="1 9">Cytoplasm</location>
    </subcellularLocation>
</comment>
<protein>
    <recommendedName>
        <fullName evidence="9">Threonylcarbamoyl-AMP synthase</fullName>
        <shortName evidence="9">TC-AMP synthase</shortName>
        <ecNumber evidence="9">2.7.7.87</ecNumber>
    </recommendedName>
    <alternativeName>
        <fullName evidence="9">L-threonylcarbamoyladenylate synthase</fullName>
    </alternativeName>
    <alternativeName>
        <fullName evidence="9">t(6)A37 threonylcarbamoyladenosine biosynthesis protein TsaC</fullName>
    </alternativeName>
    <alternativeName>
        <fullName evidence="9">tRNA threonylcarbamoyladenosine biosynthesis protein TsaC</fullName>
    </alternativeName>
</protein>
<dbReference type="InterPro" id="IPR006070">
    <property type="entry name" value="Sua5-like_dom"/>
</dbReference>
<dbReference type="HAMAP" id="MF_01852">
    <property type="entry name" value="TsaC"/>
    <property type="match status" value="1"/>
</dbReference>
<comment type="catalytic activity">
    <reaction evidence="8 9">
        <text>L-threonine + hydrogencarbonate + ATP = L-threonylcarbamoyladenylate + diphosphate + H2O</text>
        <dbReference type="Rhea" id="RHEA:36407"/>
        <dbReference type="ChEBI" id="CHEBI:15377"/>
        <dbReference type="ChEBI" id="CHEBI:17544"/>
        <dbReference type="ChEBI" id="CHEBI:30616"/>
        <dbReference type="ChEBI" id="CHEBI:33019"/>
        <dbReference type="ChEBI" id="CHEBI:57926"/>
        <dbReference type="ChEBI" id="CHEBI:73682"/>
        <dbReference type="EC" id="2.7.7.87"/>
    </reaction>
</comment>
<accession>A0A0J8GZD8</accession>
<comment type="caution">
    <text evidence="11">The sequence shown here is derived from an EMBL/GenBank/DDBJ whole genome shotgun (WGS) entry which is preliminary data.</text>
</comment>
<dbReference type="GO" id="GO:0061710">
    <property type="term" value="F:L-threonylcarbamoyladenylate synthase"/>
    <property type="evidence" value="ECO:0007669"/>
    <property type="project" value="UniProtKB-EC"/>
</dbReference>
<evidence type="ECO:0000256" key="4">
    <source>
        <dbReference type="ARBA" id="ARBA00022694"/>
    </source>
</evidence>
<dbReference type="EC" id="2.7.7.87" evidence="9"/>
<keyword evidence="7 9" id="KW-0067">ATP-binding</keyword>
<comment type="similarity">
    <text evidence="9">Belongs to the SUA5 family. TsaC subfamily.</text>
</comment>
<evidence type="ECO:0000256" key="8">
    <source>
        <dbReference type="ARBA" id="ARBA00048366"/>
    </source>
</evidence>
<sequence length="187" mass="20204">MSDNSIDYTKAVESLKAGGVIAYPTESCFGLGCDPDNQAAVEKILALKQRDISKGLILIASNYSQLLPYIADNLIPQDKRFSVFSHWPGPFTLLLPVKPETPEFLTGQFDTLAVRVTAHEGARGLCEAFGKPIVSTSCNLSGQDAATSYQAVMDVFAEQLDYVLDAPIGQNPKPSTILNPLTGIQIR</sequence>
<evidence type="ECO:0000256" key="1">
    <source>
        <dbReference type="ARBA" id="ARBA00004496"/>
    </source>
</evidence>
<dbReference type="OrthoDB" id="9814580at2"/>
<dbReference type="FunFam" id="3.90.870.10:FF:000004">
    <property type="entry name" value="Threonylcarbamoyl-AMP synthase"/>
    <property type="match status" value="1"/>
</dbReference>
<evidence type="ECO:0000313" key="11">
    <source>
        <dbReference type="EMBL" id="KMT66088.1"/>
    </source>
</evidence>
<dbReference type="PANTHER" id="PTHR17490">
    <property type="entry name" value="SUA5"/>
    <property type="match status" value="1"/>
</dbReference>
<dbReference type="InterPro" id="IPR050156">
    <property type="entry name" value="TC-AMP_synthase_SUA5"/>
</dbReference>
<dbReference type="AlphaFoldDB" id="A0A0J8GZD8"/>
<dbReference type="Pfam" id="PF01300">
    <property type="entry name" value="Sua5_yciO_yrdC"/>
    <property type="match status" value="1"/>
</dbReference>
<evidence type="ECO:0000259" key="10">
    <source>
        <dbReference type="PROSITE" id="PS51163"/>
    </source>
</evidence>
<keyword evidence="2 9" id="KW-0963">Cytoplasm</keyword>
<keyword evidence="5 9" id="KW-0548">Nucleotidyltransferase</keyword>
<proteinExistence type="inferred from homology"/>
<evidence type="ECO:0000313" key="12">
    <source>
        <dbReference type="Proteomes" id="UP000037600"/>
    </source>
</evidence>
<dbReference type="STRING" id="1513271.XM47_06505"/>
<dbReference type="PANTHER" id="PTHR17490:SF18">
    <property type="entry name" value="THREONYLCARBAMOYL-AMP SYNTHASE"/>
    <property type="match status" value="1"/>
</dbReference>
<gene>
    <name evidence="9" type="primary">tsaC</name>
    <name evidence="11" type="ORF">XM47_06505</name>
</gene>
<dbReference type="Proteomes" id="UP000037600">
    <property type="component" value="Unassembled WGS sequence"/>
</dbReference>
<evidence type="ECO:0000256" key="3">
    <source>
        <dbReference type="ARBA" id="ARBA00022679"/>
    </source>
</evidence>
<comment type="function">
    <text evidence="9">Required for the formation of a threonylcarbamoyl group on adenosine at position 37 (t(6)A37) in tRNAs that read codons beginning with adenine. Catalyzes the conversion of L-threonine, HCO(3)(-)/CO(2) and ATP to give threonylcarbamoyl-AMP (TC-AMP) as the acyladenylate intermediate, with the release of diphosphate.</text>
</comment>
<dbReference type="RefSeq" id="WP_048690912.1">
    <property type="nucleotide sequence ID" value="NZ_KQ130485.1"/>
</dbReference>
<dbReference type="GO" id="GO:0006450">
    <property type="term" value="P:regulation of translational fidelity"/>
    <property type="evidence" value="ECO:0007669"/>
    <property type="project" value="TreeGrafter"/>
</dbReference>
<reference evidence="11 12" key="1">
    <citation type="submission" date="2015-04" db="EMBL/GenBank/DDBJ databases">
        <title>Draft Genome Sequence of the Novel Agar-Digesting Marine Bacterium Q1.</title>
        <authorList>
            <person name="Li Y."/>
            <person name="Li D."/>
            <person name="Chen G."/>
            <person name="Du Z."/>
        </authorList>
    </citation>
    <scope>NUCLEOTIDE SEQUENCE [LARGE SCALE GENOMIC DNA]</scope>
    <source>
        <strain evidence="11 12">Q1</strain>
    </source>
</reference>
<feature type="domain" description="YrdC-like" evidence="10">
    <location>
        <begin position="5"/>
        <end position="187"/>
    </location>
</feature>
<dbReference type="NCBIfam" id="TIGR00057">
    <property type="entry name" value="L-threonylcarbamoyladenylate synthase"/>
    <property type="match status" value="1"/>
</dbReference>
<evidence type="ECO:0000256" key="2">
    <source>
        <dbReference type="ARBA" id="ARBA00022490"/>
    </source>
</evidence>
<keyword evidence="4 9" id="KW-0819">tRNA processing</keyword>
<dbReference type="PROSITE" id="PS51163">
    <property type="entry name" value="YRDC"/>
    <property type="match status" value="1"/>
</dbReference>
<evidence type="ECO:0000256" key="7">
    <source>
        <dbReference type="ARBA" id="ARBA00022840"/>
    </source>
</evidence>
<dbReference type="InterPro" id="IPR023535">
    <property type="entry name" value="TC-AMP_synthase"/>
</dbReference>
<dbReference type="GO" id="GO:0000049">
    <property type="term" value="F:tRNA binding"/>
    <property type="evidence" value="ECO:0007669"/>
    <property type="project" value="TreeGrafter"/>
</dbReference>
<keyword evidence="12" id="KW-1185">Reference proteome</keyword>
<keyword evidence="3 9" id="KW-0808">Transferase</keyword>
<evidence type="ECO:0000256" key="5">
    <source>
        <dbReference type="ARBA" id="ARBA00022695"/>
    </source>
</evidence>
<dbReference type="Gene3D" id="3.90.870.10">
    <property type="entry name" value="DHBP synthase"/>
    <property type="match status" value="1"/>
</dbReference>
<keyword evidence="6 9" id="KW-0547">Nucleotide-binding</keyword>
<dbReference type="InterPro" id="IPR017945">
    <property type="entry name" value="DHBP_synth_RibB-like_a/b_dom"/>
</dbReference>
<evidence type="ECO:0000256" key="9">
    <source>
        <dbReference type="HAMAP-Rule" id="MF_01852"/>
    </source>
</evidence>
<dbReference type="GO" id="GO:0002949">
    <property type="term" value="P:tRNA threonylcarbamoyladenosine modification"/>
    <property type="evidence" value="ECO:0007669"/>
    <property type="project" value="UniProtKB-UniRule"/>
</dbReference>
<dbReference type="SUPFAM" id="SSF55821">
    <property type="entry name" value="YrdC/RibB"/>
    <property type="match status" value="1"/>
</dbReference>
<dbReference type="GO" id="GO:0003725">
    <property type="term" value="F:double-stranded RNA binding"/>
    <property type="evidence" value="ECO:0007669"/>
    <property type="project" value="InterPro"/>
</dbReference>
<name>A0A0J8GZD8_9ALTE</name>
<organism evidence="11 12">
    <name type="scientific">Catenovulum maritimum</name>
    <dbReference type="NCBI Taxonomy" id="1513271"/>
    <lineage>
        <taxon>Bacteria</taxon>
        <taxon>Pseudomonadati</taxon>
        <taxon>Pseudomonadota</taxon>
        <taxon>Gammaproteobacteria</taxon>
        <taxon>Alteromonadales</taxon>
        <taxon>Alteromonadaceae</taxon>
        <taxon>Catenovulum</taxon>
    </lineage>
</organism>
<evidence type="ECO:0000256" key="6">
    <source>
        <dbReference type="ARBA" id="ARBA00022741"/>
    </source>
</evidence>
<dbReference type="EMBL" id="LAZL01000007">
    <property type="protein sequence ID" value="KMT66088.1"/>
    <property type="molecule type" value="Genomic_DNA"/>
</dbReference>
<dbReference type="GO" id="GO:0005524">
    <property type="term" value="F:ATP binding"/>
    <property type="evidence" value="ECO:0007669"/>
    <property type="project" value="UniProtKB-UniRule"/>
</dbReference>
<dbReference type="GO" id="GO:0005737">
    <property type="term" value="C:cytoplasm"/>
    <property type="evidence" value="ECO:0007669"/>
    <property type="project" value="UniProtKB-SubCell"/>
</dbReference>